<feature type="domain" description="Glycosyltransferase 2-like" evidence="2">
    <location>
        <begin position="1075"/>
        <end position="1251"/>
    </location>
</feature>
<evidence type="ECO:0000313" key="7">
    <source>
        <dbReference type="Proteomes" id="UP001171299"/>
    </source>
</evidence>
<dbReference type="Pfam" id="PF00535">
    <property type="entry name" value="Glycos_transf_2"/>
    <property type="match status" value="2"/>
</dbReference>
<dbReference type="RefSeq" id="WP_208723997.1">
    <property type="nucleotide sequence ID" value="NZ_CP024636.1"/>
</dbReference>
<keyword evidence="4" id="KW-0328">Glycosyltransferase</keyword>
<sequence>MRELTLKTDIYEVLKQFGFRQKDDKGVWFPEKMVEFGYNDGDEAENYILNVVSNAADLSVNSDELAEKMVDWPSIYHLSPRRANLLRPFSQLFQGKRILEIGCGCGAISRFLGECGAQVVSVEGSFRRATIARERCRELDNVEIICNPADKLPDLGKFDFVMLIGVLEYSRVFVGPNGEDTLLAECYGRLNDDGKLFVAIENKIGIKYFSGAHEDHVNQPMFGINNSYTNNSVVTFGRLELIEKLHSAGFIHTQEFLPLPDYKLPTSMVTPVGWRDYSPELSQLAVESIHKDQQLAFEHIFSAEQGTRNVWNNNLAASLANSFLMITAKQEQVPLLDDVAAIHYSDTRLAEFSKTIEFVRHDDGGLRVHTRKKDREGIQTDNSESTDISEFYQGNSLWLELTNLLNRPNWEVAQIAAWAKEWINQLLSSANLPVHFDANIVLPDSYQDALPFNIISPKSGEYHFFDLEWNSNFPTLGYIAFRGIFHSLLRITSLSHSDFCPTANISELTHILMNNMGFNLDKSEFDTYLRKEASFLGRVQFDDEDKIYETLKSLNLVIRAKKLVNINLLEAAQAESARLVEKLNTVVANSEDYNGELSLDLYNKNRQLAELAETIAALEIEKKELELISQSFAAENANQQRLLGQYHADMQAVLNSFSWRLTSPLRVVGRRVPVRFRAPLKRIFMYGFRLLQSMKVKVGLNIKNLKRHITNNGLFRTMKTTARRLVRAGYYRLPFKYRHKALSVAMKLYPRGFTHHPEFNSVVGSTSGVHYANPVFINHDAKSGYSLSVSPDEYIYIPAKKPFYYDDIVESLSQKPKFSIIVPIYNTPLELFELMVSSVRNQWYGNWELILANDASPQPEIVPALKRASENDQRIKVVHLKENQGIAGATNAAIDNATGDYIVFLDHDDELTHDCLFELLKCINEENSDFIYSDEDKLTPEGNYTQPHFKPDWSPDTMMSTMYTCHVSCVRTTLAKNLGGLRSEFDGCQDWDFVLRVSEMTDKISHIPKVLYHWRIIPASIASDITAKPYVLAASKAVREQALLRRQQKATVEELPGYHGYFRLNYQPTNNPLISIIIPTRDNSKVLGRCIDSLRKLTSYQNYEIIIVDNGSIDQQTLELLTELNNQEKINVLRYDFPFNFSELNNYGVKHAAGDVLLFLNDDTEVLHEDWLERMAGYAQLEHVGAVGAKLLYPDGKSIQHAGVLNLQNGPSHAFLRQHKDYPGYFLRNQIEYNWLIVTGACLMVEKKKFEAVSGFDESFPIAYNDVDLCMSLSSKGYFNVMCQSVNLIHHESISRGVDHIDEQKALRLKGELNRLNIKHPGFYQFDPYFNRNLSPNGYNFEIMK</sequence>
<keyword evidence="7" id="KW-1185">Reference proteome</keyword>
<dbReference type="SUPFAM" id="SSF53448">
    <property type="entry name" value="Nucleotide-diphospho-sugar transferases"/>
    <property type="match status" value="2"/>
</dbReference>
<protein>
    <submittedName>
        <fullName evidence="4">Glycosyltransferase</fullName>
        <ecNumber evidence="4">2.4.-.-</ecNumber>
    </submittedName>
</protein>
<accession>A0AAP9H7K9</accession>
<dbReference type="Gene3D" id="3.40.50.150">
    <property type="entry name" value="Vaccinia Virus protein VP39"/>
    <property type="match status" value="1"/>
</dbReference>
<reference evidence="5" key="2">
    <citation type="journal article" date="2020" name="Environ. Microbiol.">
        <title>The extreme plant-growth-promoting properties of Pantoea phytobeneficialis MSR2 revealed by functional and genomic analysis.</title>
        <authorList>
            <person name="Nascimento F.X."/>
            <person name="Hernandez A.G."/>
            <person name="Glick B.R."/>
            <person name="Rossi M.J."/>
        </authorList>
    </citation>
    <scope>NUCLEOTIDE SEQUENCE</scope>
    <source>
        <strain evidence="5">MSR2</strain>
    </source>
</reference>
<dbReference type="KEGG" id="ppho:CTZ24_15705"/>
<feature type="domain" description="Glycosyltransferase 2-like" evidence="2">
    <location>
        <begin position="819"/>
        <end position="933"/>
    </location>
</feature>
<dbReference type="InterPro" id="IPR029063">
    <property type="entry name" value="SAM-dependent_MTases_sf"/>
</dbReference>
<dbReference type="Proteomes" id="UP001171299">
    <property type="component" value="Unassembled WGS sequence"/>
</dbReference>
<proteinExistence type="predicted"/>
<dbReference type="Proteomes" id="UP000424872">
    <property type="component" value="Chromosome"/>
</dbReference>
<dbReference type="EC" id="2.4.-.-" evidence="4"/>
<evidence type="ECO:0000313" key="5">
    <source>
        <dbReference type="EMBL" id="QGR07786.1"/>
    </source>
</evidence>
<dbReference type="SUPFAM" id="SSF53335">
    <property type="entry name" value="S-adenosyl-L-methionine-dependent methyltransferases"/>
    <property type="match status" value="1"/>
</dbReference>
<dbReference type="CDD" id="cd02440">
    <property type="entry name" value="AdoMet_MTases"/>
    <property type="match status" value="1"/>
</dbReference>
<evidence type="ECO:0000313" key="6">
    <source>
        <dbReference type="Proteomes" id="UP000424872"/>
    </source>
</evidence>
<dbReference type="InterPro" id="IPR001173">
    <property type="entry name" value="Glyco_trans_2-like"/>
</dbReference>
<dbReference type="EMBL" id="CP024636">
    <property type="protein sequence ID" value="QGR07786.1"/>
    <property type="molecule type" value="Genomic_DNA"/>
</dbReference>
<reference evidence="4" key="3">
    <citation type="submission" date="2023-07" db="EMBL/GenBank/DDBJ databases">
        <title>The extreme plant-growth-promoting properties of Pantoea phytobeneficialis PF55 revealed by functional and genomic analysis.</title>
        <authorList>
            <person name="Nascimento F.X."/>
            <person name="Marcio R.J."/>
        </authorList>
    </citation>
    <scope>NUCLEOTIDE SEQUENCE</scope>
    <source>
        <strain evidence="4">PF55</strain>
    </source>
</reference>
<keyword evidence="1" id="KW-0175">Coiled coil</keyword>
<dbReference type="GO" id="GO:0008757">
    <property type="term" value="F:S-adenosylmethionine-dependent methyltransferase activity"/>
    <property type="evidence" value="ECO:0007669"/>
    <property type="project" value="InterPro"/>
</dbReference>
<dbReference type="CDD" id="cd04186">
    <property type="entry name" value="GT_2_like_c"/>
    <property type="match status" value="1"/>
</dbReference>
<keyword evidence="4" id="KW-0808">Transferase</keyword>
<reference evidence="6" key="1">
    <citation type="submission" date="2017-11" db="EMBL/GenBank/DDBJ databases">
        <title>Genome sequence of Pantoea sp. MSR2.</title>
        <authorList>
            <person name="Nascimento F.X."/>
        </authorList>
    </citation>
    <scope>NUCLEOTIDE SEQUENCE [LARGE SCALE GENOMIC DNA]</scope>
    <source>
        <strain evidence="6">MSR2</strain>
    </source>
</reference>
<dbReference type="InterPro" id="IPR013216">
    <property type="entry name" value="Methyltransf_11"/>
</dbReference>
<name>A0AAP9H7K9_9GAMM</name>
<feature type="domain" description="Methyltransferase type 11" evidence="3">
    <location>
        <begin position="99"/>
        <end position="198"/>
    </location>
</feature>
<evidence type="ECO:0000313" key="4">
    <source>
        <dbReference type="EMBL" id="MDO6405264.1"/>
    </source>
</evidence>
<dbReference type="PANTHER" id="PTHR43179">
    <property type="entry name" value="RHAMNOSYLTRANSFERASE WBBL"/>
    <property type="match status" value="1"/>
</dbReference>
<dbReference type="Gene3D" id="3.90.550.10">
    <property type="entry name" value="Spore Coat Polysaccharide Biosynthesis Protein SpsA, Chain A"/>
    <property type="match status" value="2"/>
</dbReference>
<dbReference type="CDD" id="cd04184">
    <property type="entry name" value="GT2_RfbC_Mx_like"/>
    <property type="match status" value="1"/>
</dbReference>
<organism evidence="5 6">
    <name type="scientific">Pantoea phytobeneficialis</name>
    <dbReference type="NCBI Taxonomy" id="2052056"/>
    <lineage>
        <taxon>Bacteria</taxon>
        <taxon>Pseudomonadati</taxon>
        <taxon>Pseudomonadota</taxon>
        <taxon>Gammaproteobacteria</taxon>
        <taxon>Enterobacterales</taxon>
        <taxon>Erwiniaceae</taxon>
        <taxon>Pantoea</taxon>
    </lineage>
</organism>
<evidence type="ECO:0000256" key="1">
    <source>
        <dbReference type="SAM" id="Coils"/>
    </source>
</evidence>
<dbReference type="PANTHER" id="PTHR43179:SF7">
    <property type="entry name" value="RHAMNOSYLTRANSFERASE WBBL"/>
    <property type="match status" value="1"/>
</dbReference>
<dbReference type="InterPro" id="IPR029044">
    <property type="entry name" value="Nucleotide-diphossugar_trans"/>
</dbReference>
<gene>
    <name evidence="5" type="ORF">CTZ24_15705</name>
    <name evidence="4" type="ORF">Q3404_01630</name>
</gene>
<feature type="coiled-coil region" evidence="1">
    <location>
        <begin position="569"/>
        <end position="628"/>
    </location>
</feature>
<evidence type="ECO:0000259" key="3">
    <source>
        <dbReference type="Pfam" id="PF08241"/>
    </source>
</evidence>
<dbReference type="Pfam" id="PF08241">
    <property type="entry name" value="Methyltransf_11"/>
    <property type="match status" value="1"/>
</dbReference>
<evidence type="ECO:0000259" key="2">
    <source>
        <dbReference type="Pfam" id="PF00535"/>
    </source>
</evidence>
<dbReference type="GO" id="GO:0016757">
    <property type="term" value="F:glycosyltransferase activity"/>
    <property type="evidence" value="ECO:0007669"/>
    <property type="project" value="UniProtKB-KW"/>
</dbReference>
<dbReference type="EMBL" id="JAUOOM010000001">
    <property type="protein sequence ID" value="MDO6405264.1"/>
    <property type="molecule type" value="Genomic_DNA"/>
</dbReference>